<feature type="region of interest" description="Disordered" evidence="1">
    <location>
        <begin position="32"/>
        <end position="54"/>
    </location>
</feature>
<feature type="compositionally biased region" description="Polar residues" evidence="1">
    <location>
        <begin position="40"/>
        <end position="54"/>
    </location>
</feature>
<evidence type="ECO:0000313" key="2">
    <source>
        <dbReference type="EMBL" id="MCD7467281.1"/>
    </source>
</evidence>
<dbReference type="PANTHER" id="PTHR33144:SF35">
    <property type="entry name" value="TRANSPOSASE, PTTA_EN_SPM, PLANT-RELATED"/>
    <property type="match status" value="1"/>
</dbReference>
<sequence>MDQNQPQRNNKKIKGSIYIPAGTLASLANRRKQHTRLGPQVQTQMQQVPLVSSSPLEDVQEQVQFISTSPVEQVQEELQQVQQTSPKSTAQETNEQSEEQGPSSRKRKRGITQMQSVQGQSEHKSIVLNKYNQPICPTEEVVASWEKYDIPDTAKIWALGEIQNVWRRYKTSLKKTHYEPYSNDGLRMEKRPSTVPESGFKDLIEY</sequence>
<dbReference type="EMBL" id="JACEIK010001215">
    <property type="protein sequence ID" value="MCD7467281.1"/>
    <property type="molecule type" value="Genomic_DNA"/>
</dbReference>
<feature type="region of interest" description="Disordered" evidence="1">
    <location>
        <begin position="74"/>
        <end position="123"/>
    </location>
</feature>
<keyword evidence="3" id="KW-1185">Reference proteome</keyword>
<gene>
    <name evidence="2" type="ORF">HAX54_004619</name>
</gene>
<feature type="compositionally biased region" description="Polar residues" evidence="1">
    <location>
        <begin position="84"/>
        <end position="103"/>
    </location>
</feature>
<comment type="caution">
    <text evidence="2">The sequence shown here is derived from an EMBL/GenBank/DDBJ whole genome shotgun (WGS) entry which is preliminary data.</text>
</comment>
<evidence type="ECO:0000256" key="1">
    <source>
        <dbReference type="SAM" id="MobiDB-lite"/>
    </source>
</evidence>
<accession>A0ABS8T8V6</accession>
<reference evidence="2 3" key="1">
    <citation type="journal article" date="2021" name="BMC Genomics">
        <title>Datura genome reveals duplications of psychoactive alkaloid biosynthetic genes and high mutation rate following tissue culture.</title>
        <authorList>
            <person name="Rajewski A."/>
            <person name="Carter-House D."/>
            <person name="Stajich J."/>
            <person name="Litt A."/>
        </authorList>
    </citation>
    <scope>NUCLEOTIDE SEQUENCE [LARGE SCALE GENOMIC DNA]</scope>
    <source>
        <strain evidence="2">AR-01</strain>
    </source>
</reference>
<protein>
    <submittedName>
        <fullName evidence="2">Uncharacterized protein</fullName>
    </submittedName>
</protein>
<dbReference type="PANTHER" id="PTHR33144">
    <property type="entry name" value="OS10G0409366 PROTEIN-RELATED"/>
    <property type="match status" value="1"/>
</dbReference>
<name>A0ABS8T8V6_DATST</name>
<dbReference type="Proteomes" id="UP000823775">
    <property type="component" value="Unassembled WGS sequence"/>
</dbReference>
<proteinExistence type="predicted"/>
<evidence type="ECO:0000313" key="3">
    <source>
        <dbReference type="Proteomes" id="UP000823775"/>
    </source>
</evidence>
<organism evidence="2 3">
    <name type="scientific">Datura stramonium</name>
    <name type="common">Jimsonweed</name>
    <name type="synonym">Common thornapple</name>
    <dbReference type="NCBI Taxonomy" id="4076"/>
    <lineage>
        <taxon>Eukaryota</taxon>
        <taxon>Viridiplantae</taxon>
        <taxon>Streptophyta</taxon>
        <taxon>Embryophyta</taxon>
        <taxon>Tracheophyta</taxon>
        <taxon>Spermatophyta</taxon>
        <taxon>Magnoliopsida</taxon>
        <taxon>eudicotyledons</taxon>
        <taxon>Gunneridae</taxon>
        <taxon>Pentapetalae</taxon>
        <taxon>asterids</taxon>
        <taxon>lamiids</taxon>
        <taxon>Solanales</taxon>
        <taxon>Solanaceae</taxon>
        <taxon>Solanoideae</taxon>
        <taxon>Datureae</taxon>
        <taxon>Datura</taxon>
    </lineage>
</organism>
<feature type="compositionally biased region" description="Low complexity" evidence="1">
    <location>
        <begin position="74"/>
        <end position="83"/>
    </location>
</feature>